<dbReference type="KEGG" id="moc:BB934_41875"/>
<evidence type="ECO:0000259" key="2">
    <source>
        <dbReference type="PROSITE" id="PS51819"/>
    </source>
</evidence>
<dbReference type="EMBL" id="CP016619">
    <property type="protein sequence ID" value="ANY84704.1"/>
    <property type="molecule type" value="Genomic_DNA"/>
</dbReference>
<keyword evidence="3" id="KW-0614">Plasmid</keyword>
<dbReference type="SUPFAM" id="SSF54593">
    <property type="entry name" value="Glyoxalase/Bleomycin resistance protein/Dihydroxybiphenyl dioxygenase"/>
    <property type="match status" value="2"/>
</dbReference>
<dbReference type="InterPro" id="IPR004360">
    <property type="entry name" value="Glyas_Fos-R_dOase_dom"/>
</dbReference>
<dbReference type="CDD" id="cd06587">
    <property type="entry name" value="VOC"/>
    <property type="match status" value="1"/>
</dbReference>
<proteinExistence type="predicted"/>
<dbReference type="Gene3D" id="3.10.180.10">
    <property type="entry name" value="2,3-Dihydroxybiphenyl 1,2-Dioxygenase, domain 1"/>
    <property type="match status" value="2"/>
</dbReference>
<reference evidence="3" key="1">
    <citation type="submission" date="2016-07" db="EMBL/GenBank/DDBJ databases">
        <title>Microvirga ossetica sp. nov. a new species of rhizobia isolated from root nodules of the legume species Vicia alpestris Steven originated from North Ossetia region in the Caucasus.</title>
        <authorList>
            <person name="Safronova V.I."/>
            <person name="Kuznetsova I.G."/>
            <person name="Sazanova A.L."/>
            <person name="Belimov A."/>
            <person name="Andronov E."/>
            <person name="Osledkin Y.S."/>
            <person name="Onishchuk O.P."/>
            <person name="Kurchak O.N."/>
            <person name="Shaposhnikov A.I."/>
            <person name="Willems A."/>
            <person name="Tikhonovich I.A."/>
        </authorList>
    </citation>
    <scope>NUCLEOTIDE SEQUENCE [LARGE SCALE GENOMIC DNA]</scope>
    <source>
        <strain evidence="3">V5/3M</strain>
        <plasmid evidence="3">unnamed2</plasmid>
    </source>
</reference>
<feature type="domain" description="VOC" evidence="2">
    <location>
        <begin position="139"/>
        <end position="260"/>
    </location>
</feature>
<dbReference type="InterPro" id="IPR051785">
    <property type="entry name" value="MMCE/EMCE_epimerase"/>
</dbReference>
<dbReference type="AlphaFoldDB" id="A0A1B2EXJ1"/>
<dbReference type="InterPro" id="IPR029068">
    <property type="entry name" value="Glyas_Bleomycin-R_OHBP_Dase"/>
</dbReference>
<dbReference type="PROSITE" id="PS51819">
    <property type="entry name" value="VOC"/>
    <property type="match status" value="2"/>
</dbReference>
<geneLocation type="plasmid" evidence="3">
    <name>unnamed2</name>
</geneLocation>
<gene>
    <name evidence="3" type="ORF">BB934_41875</name>
</gene>
<evidence type="ECO:0000313" key="3">
    <source>
        <dbReference type="EMBL" id="ANY84704.1"/>
    </source>
</evidence>
<dbReference type="GO" id="GO:0046491">
    <property type="term" value="P:L-methylmalonyl-CoA metabolic process"/>
    <property type="evidence" value="ECO:0007669"/>
    <property type="project" value="TreeGrafter"/>
</dbReference>
<accession>A0A1B2EXJ1</accession>
<dbReference type="RefSeq" id="WP_162299279.1">
    <property type="nucleotide sequence ID" value="NZ_CP016619.1"/>
</dbReference>
<feature type="domain" description="VOC" evidence="2">
    <location>
        <begin position="4"/>
        <end position="123"/>
    </location>
</feature>
<dbReference type="PANTHER" id="PTHR43048">
    <property type="entry name" value="METHYLMALONYL-COA EPIMERASE"/>
    <property type="match status" value="1"/>
</dbReference>
<sequence>MIHELNHFGIVVRDLEKSLAFYQDLLGAKIVYKGFIPPTRTDVVYLLISGGMIELLYRPEPPAGETFGITHVAFMSDDLDADYERLTGLGYKGLVAPKVAGSGVGRLAFLSDPNGARIELIQRDLEMRAEPVTHDVIKSFDHYSVLANDLDAALILYRDVMGMKVLKEMTVPHPTNPLSIVYLNWDYDVLELLHRPTPDTTSPIFGHFALRVDSVDEALTRFEAQGVSPEPGTPKPAGTGIGRIGIIRDPDGVKVELVDRADLRDLP</sequence>
<dbReference type="GO" id="GO:0046872">
    <property type="term" value="F:metal ion binding"/>
    <property type="evidence" value="ECO:0007669"/>
    <property type="project" value="UniProtKB-KW"/>
</dbReference>
<organism evidence="3">
    <name type="scientific">Microvirga ossetica</name>
    <dbReference type="NCBI Taxonomy" id="1882682"/>
    <lineage>
        <taxon>Bacteria</taxon>
        <taxon>Pseudomonadati</taxon>
        <taxon>Pseudomonadota</taxon>
        <taxon>Alphaproteobacteria</taxon>
        <taxon>Hyphomicrobiales</taxon>
        <taxon>Methylobacteriaceae</taxon>
        <taxon>Microvirga</taxon>
    </lineage>
</organism>
<keyword evidence="1" id="KW-0479">Metal-binding</keyword>
<protein>
    <recommendedName>
        <fullName evidence="2">VOC domain-containing protein</fullName>
    </recommendedName>
</protein>
<evidence type="ECO:0000256" key="1">
    <source>
        <dbReference type="ARBA" id="ARBA00022723"/>
    </source>
</evidence>
<dbReference type="GO" id="GO:0004493">
    <property type="term" value="F:methylmalonyl-CoA epimerase activity"/>
    <property type="evidence" value="ECO:0007669"/>
    <property type="project" value="TreeGrafter"/>
</dbReference>
<name>A0A1B2EXJ1_9HYPH</name>
<dbReference type="Pfam" id="PF00903">
    <property type="entry name" value="Glyoxalase"/>
    <property type="match status" value="2"/>
</dbReference>
<dbReference type="InterPro" id="IPR037523">
    <property type="entry name" value="VOC_core"/>
</dbReference>
<dbReference type="PANTHER" id="PTHR43048:SF3">
    <property type="entry name" value="METHYLMALONYL-COA EPIMERASE, MITOCHONDRIAL"/>
    <property type="match status" value="1"/>
</dbReference>